<dbReference type="RefSeq" id="WP_092736102.1">
    <property type="nucleotide sequence ID" value="NZ_FNAS01000004.1"/>
</dbReference>
<evidence type="ECO:0000313" key="1">
    <source>
        <dbReference type="EMBL" id="SDE16993.1"/>
    </source>
</evidence>
<reference evidence="1" key="1">
    <citation type="submission" date="2016-10" db="EMBL/GenBank/DDBJ databases">
        <authorList>
            <person name="de Groot N.N."/>
        </authorList>
    </citation>
    <scope>NUCLEOTIDE SEQUENCE [LARGE SCALE GENOMIC DNA]</scope>
    <source>
        <strain evidence="1">DSM 24015</strain>
    </source>
</reference>
<organism evidence="1 2">
    <name type="scientific">Riemerella columbipharyngis</name>
    <dbReference type="NCBI Taxonomy" id="1071918"/>
    <lineage>
        <taxon>Bacteria</taxon>
        <taxon>Pseudomonadati</taxon>
        <taxon>Bacteroidota</taxon>
        <taxon>Flavobacteriia</taxon>
        <taxon>Flavobacteriales</taxon>
        <taxon>Weeksellaceae</taxon>
        <taxon>Riemerella</taxon>
    </lineage>
</organism>
<protein>
    <submittedName>
        <fullName evidence="1">Uncharacterized protein</fullName>
    </submittedName>
</protein>
<evidence type="ECO:0000313" key="2">
    <source>
        <dbReference type="Proteomes" id="UP000198517"/>
    </source>
</evidence>
<keyword evidence="2" id="KW-1185">Reference proteome</keyword>
<sequence>MAYALALDDVRFEYAVIKPYPIFTADNLRTHSYKNIEFKNNTDAPEEYPVTKWEWSFIPSTVSYKMELMLTLKIL</sequence>
<name>A0A1G7AQC7_9FLAO</name>
<dbReference type="AlphaFoldDB" id="A0A1G7AQC7"/>
<gene>
    <name evidence="1" type="ORF">SAMN05421544_10456</name>
</gene>
<proteinExistence type="predicted"/>
<accession>A0A1G7AQC7</accession>
<dbReference type="EMBL" id="FNAS01000004">
    <property type="protein sequence ID" value="SDE16993.1"/>
    <property type="molecule type" value="Genomic_DNA"/>
</dbReference>
<dbReference type="Proteomes" id="UP000198517">
    <property type="component" value="Unassembled WGS sequence"/>
</dbReference>
<dbReference type="STRING" id="1071918.SAMN05421544_10456"/>